<keyword evidence="1" id="KW-0472">Membrane</keyword>
<feature type="domain" description="Heparan-alpha-glucosaminide N-acetyltransferase catalytic" evidence="2">
    <location>
        <begin position="7"/>
        <end position="230"/>
    </location>
</feature>
<dbReference type="Proteomes" id="UP001477870">
    <property type="component" value="Unassembled WGS sequence"/>
</dbReference>
<proteinExistence type="predicted"/>
<gene>
    <name evidence="3" type="ORF">WNY59_03585</name>
</gene>
<reference evidence="3 4" key="1">
    <citation type="submission" date="2024-03" db="EMBL/GenBank/DDBJ databases">
        <title>Community enrichment and isolation of bacterial strains for fucoidan degradation.</title>
        <authorList>
            <person name="Sichert A."/>
        </authorList>
    </citation>
    <scope>NUCLEOTIDE SEQUENCE [LARGE SCALE GENOMIC DNA]</scope>
    <source>
        <strain evidence="3 4">AS62</strain>
    </source>
</reference>
<feature type="transmembrane region" description="Helical" evidence="1">
    <location>
        <begin position="49"/>
        <end position="71"/>
    </location>
</feature>
<feature type="transmembrane region" description="Helical" evidence="1">
    <location>
        <begin position="83"/>
        <end position="100"/>
    </location>
</feature>
<feature type="transmembrane region" description="Helical" evidence="1">
    <location>
        <begin position="174"/>
        <end position="192"/>
    </location>
</feature>
<name>A0ABU9T3G6_9HYPH</name>
<feature type="transmembrane region" description="Helical" evidence="1">
    <location>
        <begin position="132"/>
        <end position="154"/>
    </location>
</feature>
<keyword evidence="3" id="KW-0012">Acyltransferase</keyword>
<protein>
    <submittedName>
        <fullName evidence="3">Heparan-alpha-glucosaminide N-acetyltransferase</fullName>
        <ecNumber evidence="3">2.3.1.78</ecNumber>
    </submittedName>
</protein>
<feature type="transmembrane region" description="Helical" evidence="1">
    <location>
        <begin position="12"/>
        <end position="29"/>
    </location>
</feature>
<dbReference type="InterPro" id="IPR012429">
    <property type="entry name" value="HGSNAT_cat"/>
</dbReference>
<evidence type="ECO:0000313" key="4">
    <source>
        <dbReference type="Proteomes" id="UP001477870"/>
    </source>
</evidence>
<dbReference type="EMBL" id="JBBMQO010000002">
    <property type="protein sequence ID" value="MEM5500666.1"/>
    <property type="molecule type" value="Genomic_DNA"/>
</dbReference>
<keyword evidence="3" id="KW-0808">Transferase</keyword>
<dbReference type="Pfam" id="PF07786">
    <property type="entry name" value="HGSNAT_cat"/>
    <property type="match status" value="1"/>
</dbReference>
<evidence type="ECO:0000313" key="3">
    <source>
        <dbReference type="EMBL" id="MEM5500666.1"/>
    </source>
</evidence>
<accession>A0ABU9T3G6</accession>
<keyword evidence="4" id="KW-1185">Reference proteome</keyword>
<keyword evidence="1" id="KW-1133">Transmembrane helix</keyword>
<dbReference type="RefSeq" id="WP_342846975.1">
    <property type="nucleotide sequence ID" value="NZ_JBBMQO010000002.1"/>
</dbReference>
<evidence type="ECO:0000256" key="1">
    <source>
        <dbReference type="SAM" id="Phobius"/>
    </source>
</evidence>
<dbReference type="GO" id="GO:0015019">
    <property type="term" value="F:heparan-alpha-glucosaminide N-acetyltransferase activity"/>
    <property type="evidence" value="ECO:0007669"/>
    <property type="project" value="UniProtKB-EC"/>
</dbReference>
<organism evidence="3 4">
    <name type="scientific">Ahrensia kielensis</name>
    <dbReference type="NCBI Taxonomy" id="76980"/>
    <lineage>
        <taxon>Bacteria</taxon>
        <taxon>Pseudomonadati</taxon>
        <taxon>Pseudomonadota</taxon>
        <taxon>Alphaproteobacteria</taxon>
        <taxon>Hyphomicrobiales</taxon>
        <taxon>Ahrensiaceae</taxon>
        <taxon>Ahrensia</taxon>
    </lineage>
</organism>
<feature type="transmembrane region" description="Helical" evidence="1">
    <location>
        <begin position="222"/>
        <end position="243"/>
    </location>
</feature>
<comment type="caution">
    <text evidence="3">The sequence shown here is derived from an EMBL/GenBank/DDBJ whole genome shotgun (WGS) entry which is preliminary data.</text>
</comment>
<evidence type="ECO:0000259" key="2">
    <source>
        <dbReference type="Pfam" id="PF07786"/>
    </source>
</evidence>
<keyword evidence="1" id="KW-0812">Transmembrane</keyword>
<sequence length="329" mass="36686">MMQHKTRLPFLDVLRGIALVAMAIYHFGWDLAFFNYVAPELVNEGAWKYFARSIASSFLILVGIGLILAHSNGIGWQGFWRRWAKVAGAALIITIATYFATPDAFIFFGILHHIAFASLAGLLFLRLPWPALIILGAVWIGAAPYLRLDALSGLHMAWTGLANETVRSNDYVPVFPWFGVVLIGMGIGAFLFQREQLFTNPFAQFSHTWLGRLLAYIGRHSLIFYLIHQPILIALIYLFSLVMPAQIDPARLSADFQSNCQQTCMMQYGEARCTFYCGCVEADLAAVDLFTPLMNGTIKFTEEEPLAISQACSLDMLAIPQEDDTNDNG</sequence>
<dbReference type="EC" id="2.3.1.78" evidence="3"/>